<evidence type="ECO:0000256" key="2">
    <source>
        <dbReference type="ARBA" id="ARBA00023125"/>
    </source>
</evidence>
<evidence type="ECO:0000256" key="1">
    <source>
        <dbReference type="ARBA" id="ARBA00023015"/>
    </source>
</evidence>
<dbReference type="PANTHER" id="PTHR47894:SF4">
    <property type="entry name" value="HTH-TYPE TRANSCRIPTIONAL REGULATOR GADX"/>
    <property type="match status" value="1"/>
</dbReference>
<dbReference type="PROSITE" id="PS01124">
    <property type="entry name" value="HTH_ARAC_FAMILY_2"/>
    <property type="match status" value="1"/>
</dbReference>
<dbReference type="InterPro" id="IPR018060">
    <property type="entry name" value="HTH_AraC"/>
</dbReference>
<dbReference type="EMBL" id="AQPW01000044">
    <property type="protein sequence ID" value="EON30650.1"/>
    <property type="molecule type" value="Genomic_DNA"/>
</dbReference>
<evidence type="ECO:0000256" key="4">
    <source>
        <dbReference type="SAM" id="MobiDB-lite"/>
    </source>
</evidence>
<protein>
    <submittedName>
        <fullName evidence="6">AraC-type DNA-binding domain-containing protein</fullName>
    </submittedName>
</protein>
<dbReference type="PANTHER" id="PTHR47894">
    <property type="entry name" value="HTH-TYPE TRANSCRIPTIONAL REGULATOR GADX"/>
    <property type="match status" value="1"/>
</dbReference>
<dbReference type="OrthoDB" id="5241536at2"/>
<name>R7Y3Q3_9ACTN</name>
<dbReference type="Pfam" id="PF12625">
    <property type="entry name" value="Arabinose_bd"/>
    <property type="match status" value="1"/>
</dbReference>
<feature type="region of interest" description="Disordered" evidence="4">
    <location>
        <begin position="325"/>
        <end position="370"/>
    </location>
</feature>
<keyword evidence="3" id="KW-0804">Transcription</keyword>
<feature type="domain" description="HTH araC/xylS-type" evidence="5">
    <location>
        <begin position="230"/>
        <end position="328"/>
    </location>
</feature>
<dbReference type="Pfam" id="PF12833">
    <property type="entry name" value="HTH_18"/>
    <property type="match status" value="1"/>
</dbReference>
<gene>
    <name evidence="6" type="ORF">GTC6_21485</name>
</gene>
<dbReference type="InterPro" id="IPR009057">
    <property type="entry name" value="Homeodomain-like_sf"/>
</dbReference>
<reference evidence="6 7" key="1">
    <citation type="journal article" date="2013" name="Genome Announc.">
        <title>Draft Genome Sequence of a Benzothiophene-Desulfurizing Bacterium, Gordona terrae Strain C-6.</title>
        <authorList>
            <person name="Wang W."/>
            <person name="Ma T."/>
            <person name="Ren Y."/>
            <person name="Li G."/>
        </authorList>
    </citation>
    <scope>NUCLEOTIDE SEQUENCE [LARGE SCALE GENOMIC DNA]</scope>
    <source>
        <strain evidence="6 7">C-6</strain>
    </source>
</reference>
<keyword evidence="1" id="KW-0805">Transcription regulation</keyword>
<dbReference type="GO" id="GO:0000976">
    <property type="term" value="F:transcription cis-regulatory region binding"/>
    <property type="evidence" value="ECO:0007669"/>
    <property type="project" value="TreeGrafter"/>
</dbReference>
<dbReference type="Proteomes" id="UP000013569">
    <property type="component" value="Unassembled WGS sequence"/>
</dbReference>
<comment type="caution">
    <text evidence="6">The sequence shown here is derived from an EMBL/GenBank/DDBJ whole genome shotgun (WGS) entry which is preliminary data.</text>
</comment>
<sequence length="370" mass="40054">MADLICASSLSQLPELIEEHDGDARAMLARVGVDPAVVGAYDRFVPFTALSTIIGLCAAEFGVPDFGLRLAARQDPDILGPVAIAARNAETVGDSFRQISAFAHVYSPAITAQMHYGEREVAYEFDTVLQRVPYRPHVVELAMGVTRSTFHMTLGHDFRANRITLAHPAMSDPHVYTDYFGCPVEFEAPANLVVFPRGVMRQTLRRVDALAYDVAIRFMTGHDRETAFVDAVSQLIVRALPAGAATLDAVSKLLMMHPRAVQRGLADAGATFEQLVDDARRELAVSLLANRGVPLSAVARQIGYSEQSTLTRSCRRWFGLPPLAKRRELTAPGQDSSRDHQESSAVGGSSLSGVSSPSEKASSAEASSMR</sequence>
<evidence type="ECO:0000259" key="5">
    <source>
        <dbReference type="PROSITE" id="PS01124"/>
    </source>
</evidence>
<dbReference type="SUPFAM" id="SSF46689">
    <property type="entry name" value="Homeodomain-like"/>
    <property type="match status" value="1"/>
</dbReference>
<keyword evidence="2 6" id="KW-0238">DNA-binding</keyword>
<dbReference type="GO" id="GO:0005829">
    <property type="term" value="C:cytosol"/>
    <property type="evidence" value="ECO:0007669"/>
    <property type="project" value="TreeGrafter"/>
</dbReference>
<organism evidence="6 7">
    <name type="scientific">Gordonia terrae C-6</name>
    <dbReference type="NCBI Taxonomy" id="1316928"/>
    <lineage>
        <taxon>Bacteria</taxon>
        <taxon>Bacillati</taxon>
        <taxon>Actinomycetota</taxon>
        <taxon>Actinomycetes</taxon>
        <taxon>Mycobacteriales</taxon>
        <taxon>Gordoniaceae</taxon>
        <taxon>Gordonia</taxon>
    </lineage>
</organism>
<evidence type="ECO:0000313" key="7">
    <source>
        <dbReference type="Proteomes" id="UP000013569"/>
    </source>
</evidence>
<proteinExistence type="predicted"/>
<dbReference type="AlphaFoldDB" id="R7Y3Q3"/>
<accession>R7Y3Q3</accession>
<evidence type="ECO:0000256" key="3">
    <source>
        <dbReference type="ARBA" id="ARBA00023163"/>
    </source>
</evidence>
<feature type="compositionally biased region" description="Low complexity" evidence="4">
    <location>
        <begin position="343"/>
        <end position="370"/>
    </location>
</feature>
<dbReference type="SMART" id="SM00342">
    <property type="entry name" value="HTH_ARAC"/>
    <property type="match status" value="1"/>
</dbReference>
<dbReference type="GO" id="GO:0003700">
    <property type="term" value="F:DNA-binding transcription factor activity"/>
    <property type="evidence" value="ECO:0007669"/>
    <property type="project" value="InterPro"/>
</dbReference>
<evidence type="ECO:0000313" key="6">
    <source>
        <dbReference type="EMBL" id="EON30650.1"/>
    </source>
</evidence>
<dbReference type="RefSeq" id="WP_010844659.1">
    <property type="nucleotide sequence ID" value="NZ_AQPW01000044.1"/>
</dbReference>
<dbReference type="InterPro" id="IPR032687">
    <property type="entry name" value="AraC-type_N"/>
</dbReference>
<dbReference type="Gene3D" id="1.10.10.60">
    <property type="entry name" value="Homeodomain-like"/>
    <property type="match status" value="1"/>
</dbReference>